<keyword evidence="3" id="KW-0949">S-adenosyl-L-methionine</keyword>
<dbReference type="Proteomes" id="UP001602245">
    <property type="component" value="Unassembled WGS sequence"/>
</dbReference>
<comment type="caution">
    <text evidence="5">The sequence shown here is derived from an EMBL/GenBank/DDBJ whole genome shotgun (WGS) entry which is preliminary data.</text>
</comment>
<dbReference type="Gene3D" id="1.25.40.10">
    <property type="entry name" value="Tetratricopeptide repeat domain"/>
    <property type="match status" value="1"/>
</dbReference>
<dbReference type="GO" id="GO:0008168">
    <property type="term" value="F:methyltransferase activity"/>
    <property type="evidence" value="ECO:0007669"/>
    <property type="project" value="UniProtKB-KW"/>
</dbReference>
<evidence type="ECO:0000313" key="5">
    <source>
        <dbReference type="EMBL" id="MFF5296685.1"/>
    </source>
</evidence>
<dbReference type="CDD" id="cd02440">
    <property type="entry name" value="AdoMet_MTases"/>
    <property type="match status" value="1"/>
</dbReference>
<reference evidence="5 6" key="1">
    <citation type="submission" date="2024-10" db="EMBL/GenBank/DDBJ databases">
        <title>The Natural Products Discovery Center: Release of the First 8490 Sequenced Strains for Exploring Actinobacteria Biosynthetic Diversity.</title>
        <authorList>
            <person name="Kalkreuter E."/>
            <person name="Kautsar S.A."/>
            <person name="Yang D."/>
            <person name="Bader C.D."/>
            <person name="Teijaro C.N."/>
            <person name="Fluegel L."/>
            <person name="Davis C.M."/>
            <person name="Simpson J.R."/>
            <person name="Lauterbach L."/>
            <person name="Steele A.D."/>
            <person name="Gui C."/>
            <person name="Meng S."/>
            <person name="Li G."/>
            <person name="Viehrig K."/>
            <person name="Ye F."/>
            <person name="Su P."/>
            <person name="Kiefer A.F."/>
            <person name="Nichols A."/>
            <person name="Cepeda A.J."/>
            <person name="Yan W."/>
            <person name="Fan B."/>
            <person name="Jiang Y."/>
            <person name="Adhikari A."/>
            <person name="Zheng C.-J."/>
            <person name="Schuster L."/>
            <person name="Cowan T.M."/>
            <person name="Smanski M.J."/>
            <person name="Chevrette M.G."/>
            <person name="De Carvalho L.P.S."/>
            <person name="Shen B."/>
        </authorList>
    </citation>
    <scope>NUCLEOTIDE SEQUENCE [LARGE SCALE GENOMIC DNA]</scope>
    <source>
        <strain evidence="5 6">NPDC000087</strain>
    </source>
</reference>
<dbReference type="EMBL" id="JBIAZU010000008">
    <property type="protein sequence ID" value="MFF5296685.1"/>
    <property type="molecule type" value="Genomic_DNA"/>
</dbReference>
<dbReference type="RefSeq" id="WP_020514508.1">
    <property type="nucleotide sequence ID" value="NZ_JBIAZU010000008.1"/>
</dbReference>
<dbReference type="InterPro" id="IPR022642">
    <property type="entry name" value="CheR_C"/>
</dbReference>
<protein>
    <submittedName>
        <fullName evidence="5">CheR family methyltransferase</fullName>
    </submittedName>
</protein>
<evidence type="ECO:0000259" key="4">
    <source>
        <dbReference type="PROSITE" id="PS50123"/>
    </source>
</evidence>
<keyword evidence="6" id="KW-1185">Reference proteome</keyword>
<name>A0ABW6WVR4_9ACTN</name>
<dbReference type="PRINTS" id="PR00996">
    <property type="entry name" value="CHERMTFRASE"/>
</dbReference>
<dbReference type="Gene3D" id="3.40.50.150">
    <property type="entry name" value="Vaccinia Virus protein VP39"/>
    <property type="match status" value="1"/>
</dbReference>
<dbReference type="InterPro" id="IPR029063">
    <property type="entry name" value="SAM-dependent_MTases_sf"/>
</dbReference>
<dbReference type="InterPro" id="IPR000780">
    <property type="entry name" value="CheR_MeTrfase"/>
</dbReference>
<dbReference type="InterPro" id="IPR011990">
    <property type="entry name" value="TPR-like_helical_dom_sf"/>
</dbReference>
<dbReference type="SUPFAM" id="SSF48452">
    <property type="entry name" value="TPR-like"/>
    <property type="match status" value="1"/>
</dbReference>
<proteinExistence type="predicted"/>
<dbReference type="PANTHER" id="PTHR24422:SF19">
    <property type="entry name" value="CHEMOTAXIS PROTEIN METHYLTRANSFERASE"/>
    <property type="match status" value="1"/>
</dbReference>
<evidence type="ECO:0000313" key="6">
    <source>
        <dbReference type="Proteomes" id="UP001602245"/>
    </source>
</evidence>
<dbReference type="GO" id="GO:0032259">
    <property type="term" value="P:methylation"/>
    <property type="evidence" value="ECO:0007669"/>
    <property type="project" value="UniProtKB-KW"/>
</dbReference>
<organism evidence="5 6">
    <name type="scientific">Paractinoplanes globisporus</name>
    <dbReference type="NCBI Taxonomy" id="113565"/>
    <lineage>
        <taxon>Bacteria</taxon>
        <taxon>Bacillati</taxon>
        <taxon>Actinomycetota</taxon>
        <taxon>Actinomycetes</taxon>
        <taxon>Micromonosporales</taxon>
        <taxon>Micromonosporaceae</taxon>
        <taxon>Paractinoplanes</taxon>
    </lineage>
</organism>
<evidence type="ECO:0000256" key="3">
    <source>
        <dbReference type="ARBA" id="ARBA00022691"/>
    </source>
</evidence>
<dbReference type="PROSITE" id="PS50123">
    <property type="entry name" value="CHER"/>
    <property type="match status" value="1"/>
</dbReference>
<gene>
    <name evidence="5" type="ORF">ACFY35_45220</name>
</gene>
<dbReference type="InterPro" id="IPR050903">
    <property type="entry name" value="Bact_Chemotaxis_MeTrfase"/>
</dbReference>
<evidence type="ECO:0000256" key="2">
    <source>
        <dbReference type="ARBA" id="ARBA00022679"/>
    </source>
</evidence>
<dbReference type="Pfam" id="PF01739">
    <property type="entry name" value="CheR"/>
    <property type="match status" value="1"/>
</dbReference>
<dbReference type="SUPFAM" id="SSF53335">
    <property type="entry name" value="S-adenosyl-L-methionine-dependent methyltransferases"/>
    <property type="match status" value="1"/>
</dbReference>
<feature type="domain" description="CheR-type methyltransferase" evidence="4">
    <location>
        <begin position="14"/>
        <end position="282"/>
    </location>
</feature>
<dbReference type="SMART" id="SM00138">
    <property type="entry name" value="MeTrc"/>
    <property type="match status" value="1"/>
</dbReference>
<accession>A0ABW6WVR4</accession>
<sequence>MGSGSGRGRAVTGEDEITRFRELLARRLGWTFTDRDAAQLAPLLDERARHRRMSLTDYLHRMAVRPWADEMAALVERLSITETYFFRHREQFRALREEALPERIAARSGQRALRMLSVACASGEEAYSLAIAAREALPHSGWLISVLGVDVNPVMLEQATAGLYSAWSLRETPDDVRRRWFHPDGSEYRLDADVTRITQFRQYNVADPDEELWRPSQYDIIFCRNLLMYLTPGVASSLVSRMAAALAPGGYLFLGHTDSLGADPAGLELRHTHHAFYYRRPPAGAPPPVQRPALAWAWAEPAPPADEVYTKAVVLLGEERFADALALLTQRPPVPERPRDRLLRGVLLAQAGRLGEATETARRLIDEDGLNADAHQLHAVCLEGAGEVEAAIGQYRLAAYLDPGFALPRLRLAQLARRHGDERTAAAELERALARLPGEDEMRILFFGGGFGRIALTVLCRAELEACGRQGAWR</sequence>
<evidence type="ECO:0000256" key="1">
    <source>
        <dbReference type="ARBA" id="ARBA00022603"/>
    </source>
</evidence>
<dbReference type="PANTHER" id="PTHR24422">
    <property type="entry name" value="CHEMOTAXIS PROTEIN METHYLTRANSFERASE"/>
    <property type="match status" value="1"/>
</dbReference>
<keyword evidence="1 5" id="KW-0489">Methyltransferase</keyword>
<keyword evidence="2" id="KW-0808">Transferase</keyword>